<dbReference type="PROSITE" id="PS51257">
    <property type="entry name" value="PROKAR_LIPOPROTEIN"/>
    <property type="match status" value="1"/>
</dbReference>
<reference evidence="2 3" key="1">
    <citation type="submission" date="2016-12" db="EMBL/GenBank/DDBJ databases">
        <title>Diversity of luminous bacteria.</title>
        <authorList>
            <person name="Yoshizawa S."/>
            <person name="Kogure K."/>
        </authorList>
    </citation>
    <scope>NUCLEOTIDE SEQUENCE [LARGE SCALE GENOMIC DNA]</scope>
    <source>
        <strain evidence="2 3">SA4-48</strain>
    </source>
</reference>
<dbReference type="Proteomes" id="UP000239007">
    <property type="component" value="Unassembled WGS sequence"/>
</dbReference>
<comment type="caution">
    <text evidence="2">The sequence shown here is derived from an EMBL/GenBank/DDBJ whole genome shotgun (WGS) entry which is preliminary data.</text>
</comment>
<evidence type="ECO:0008006" key="4">
    <source>
        <dbReference type="Google" id="ProtNLM"/>
    </source>
</evidence>
<dbReference type="AlphaFoldDB" id="A0A2S7URP1"/>
<accession>A0A2S7URP1</accession>
<name>A0A2S7URP1_9GAMM</name>
<evidence type="ECO:0000313" key="3">
    <source>
        <dbReference type="Proteomes" id="UP000239007"/>
    </source>
</evidence>
<organism evidence="2 3">
    <name type="scientific">Psychrosphaera saromensis</name>
    <dbReference type="NCBI Taxonomy" id="716813"/>
    <lineage>
        <taxon>Bacteria</taxon>
        <taxon>Pseudomonadati</taxon>
        <taxon>Pseudomonadota</taxon>
        <taxon>Gammaproteobacteria</taxon>
        <taxon>Alteromonadales</taxon>
        <taxon>Pseudoalteromonadaceae</taxon>
        <taxon>Psychrosphaera</taxon>
    </lineage>
</organism>
<dbReference type="SUPFAM" id="SSF55486">
    <property type="entry name" value="Metalloproteases ('zincins'), catalytic domain"/>
    <property type="match status" value="1"/>
</dbReference>
<evidence type="ECO:0000256" key="1">
    <source>
        <dbReference type="SAM" id="SignalP"/>
    </source>
</evidence>
<feature type="signal peptide" evidence="1">
    <location>
        <begin position="1"/>
        <end position="21"/>
    </location>
</feature>
<evidence type="ECO:0000313" key="2">
    <source>
        <dbReference type="EMBL" id="PQJ52613.1"/>
    </source>
</evidence>
<proteinExistence type="predicted"/>
<gene>
    <name evidence="2" type="ORF">BTO11_02385</name>
</gene>
<sequence length="562" mass="60578">MGKTLSNKRYLIIFITSFFLAACSNNDGGTNVTETINITGTIQYERVPFSTSTYGLDYDNIKVLPVRGVVIEALDESGDVVATSTTSDDGFYSVTVEQDSAVQISVKAQTLSVATAKWDIEIRDNTNDGGLYVLQGSLTDSDTSADSIRNLTATTGWDGSSYSDTRASAPFAILDTAYDVVMKVVAVDSNVNMDDVDIFWSKDNSTASGEPTDGEIGTSFYSGDQLYILGKEDLDTDEFDDHVIIHELGHYFEDNLSRSDSVGGEHGYGDILDMRVALGEGFGNAFSGMVTDDPIYRDTSGDQQGLGFELDVDDNTIYLNSNPGWYSENSVQSILYDIYDAGEDDNDTVALGFAGIYQAMTSSDYVNQASMTSIFSLIDEVKTLNPTAETAIDTLIAGQTLNANYGIDIITDKFGTGERHNAGVDSNLDVYKSISADSIPVEVCSHIEAQEFNGLGTRQFLRLDISVAGTYTITADFLATGSYILETASDPDFVLYLNGEVAQSVNGSTAGFGGGEDKGEETSTVNLQEDEYILEVYDYSNVDSDDTTISGTACFNVTVTNS</sequence>
<feature type="chain" id="PRO_5015646197" description="Lipoprotein" evidence="1">
    <location>
        <begin position="22"/>
        <end position="562"/>
    </location>
</feature>
<keyword evidence="1" id="KW-0732">Signal</keyword>
<keyword evidence="3" id="KW-1185">Reference proteome</keyword>
<protein>
    <recommendedName>
        <fullName evidence="4">Lipoprotein</fullName>
    </recommendedName>
</protein>
<dbReference type="EMBL" id="MSCH01000003">
    <property type="protein sequence ID" value="PQJ52613.1"/>
    <property type="molecule type" value="Genomic_DNA"/>
</dbReference>